<dbReference type="EMBL" id="JAAVSD010000027">
    <property type="protein sequence ID" value="NLR30326.1"/>
    <property type="molecule type" value="Genomic_DNA"/>
</dbReference>
<keyword evidence="4" id="KW-0408">Iron</keyword>
<evidence type="ECO:0000313" key="7">
    <source>
        <dbReference type="Proteomes" id="UP000707477"/>
    </source>
</evidence>
<dbReference type="SUPFAM" id="SSF51905">
    <property type="entry name" value="FAD/NAD(P)-binding domain"/>
    <property type="match status" value="1"/>
</dbReference>
<comment type="caution">
    <text evidence="6">The sequence shown here is derived from an EMBL/GenBank/DDBJ whole genome shotgun (WGS) entry which is preliminary data.</text>
</comment>
<keyword evidence="5" id="KW-0411">Iron-sulfur</keyword>
<proteinExistence type="predicted"/>
<accession>A0ABX1L5J9</accession>
<name>A0ABX1L5J9_9LACO</name>
<gene>
    <name evidence="6" type="ORF">HEQ44_09005</name>
</gene>
<dbReference type="InterPro" id="IPR036188">
    <property type="entry name" value="FAD/NAD-bd_sf"/>
</dbReference>
<evidence type="ECO:0000256" key="3">
    <source>
        <dbReference type="ARBA" id="ARBA00023002"/>
    </source>
</evidence>
<dbReference type="PANTHER" id="PTHR43498">
    <property type="entry name" value="FERREDOXIN:COB-COM HETERODISULFIDE REDUCTASE SUBUNIT A"/>
    <property type="match status" value="1"/>
</dbReference>
<evidence type="ECO:0000256" key="4">
    <source>
        <dbReference type="ARBA" id="ARBA00023004"/>
    </source>
</evidence>
<organism evidence="6 7">
    <name type="scientific">Levilactobacillus tujiorum</name>
    <dbReference type="NCBI Taxonomy" id="2912243"/>
    <lineage>
        <taxon>Bacteria</taxon>
        <taxon>Bacillati</taxon>
        <taxon>Bacillota</taxon>
        <taxon>Bacilli</taxon>
        <taxon>Lactobacillales</taxon>
        <taxon>Lactobacillaceae</taxon>
        <taxon>Levilactobacillus</taxon>
    </lineage>
</organism>
<evidence type="ECO:0000256" key="1">
    <source>
        <dbReference type="ARBA" id="ARBA00022485"/>
    </source>
</evidence>
<keyword evidence="3" id="KW-0560">Oxidoreductase</keyword>
<reference evidence="6 7" key="1">
    <citation type="submission" date="2020-03" db="EMBL/GenBank/DDBJ databases">
        <authorList>
            <person name="Zhang Z."/>
            <person name="Guo Z."/>
            <person name="Hou Q."/>
            <person name="Shen X."/>
        </authorList>
    </citation>
    <scope>NUCLEOTIDE SEQUENCE [LARGE SCALE GENOMIC DNA]</scope>
    <source>
        <strain evidence="6 7">HBUAS51329</strain>
    </source>
</reference>
<dbReference type="Pfam" id="PF12831">
    <property type="entry name" value="FAD_oxidored"/>
    <property type="match status" value="1"/>
</dbReference>
<protein>
    <submittedName>
        <fullName evidence="6">FAD-dependent oxidoreductase</fullName>
    </submittedName>
</protein>
<dbReference type="InterPro" id="IPR039650">
    <property type="entry name" value="HdrA-like"/>
</dbReference>
<evidence type="ECO:0000313" key="6">
    <source>
        <dbReference type="EMBL" id="NLR30326.1"/>
    </source>
</evidence>
<sequence>MNKRSQTFDLVIIGGGLAGICAAISSARVGCHVALIQNRGVLGGNSSSEIRVWVGGASKHGINRYGRENGIMGELFVENQYRNPDGNPYLWDLLLLEKVRSEPNIDLYLNTEILQVAMQDNHLIKSVTGFVQGAETQLTFESNYFIDCTGDGVVAFNSGADFHLGREAQATFGECLAPQEADQKFLGSSLFFYTKDVGHPVKYVKPFFAKDITKTEIVKSRVIKKNDNGCAYWWIEWGGDHDIVHDNEKIRDELQAAVYGIWDYIKNSGQYDADNLTLEWVGSVVGKREYRRFLGDYVLRQQDIEEQTDFKDKVAFGGWSIDIHPSSGMYTKEAGTEDSVPDGLYHIPLRSLYSRNIHNLFLAGRDISVSHVAFGSTRVMATCAAGGQAAGLAAAFAFSHQIQAGDIYQNYLAEFQRLLLKEDAAVLGLGDPDPDDLVQSAEITASHTLEEINTYSQDSWRYPLKKPVAFIFPVNPRVHDVELMVDAENSGEIQVSFYQTGKGQNYIPKELLQKFTIPIAAQTHGWVTIPFDWTPQTPQNVFVKVSGNEQISLRVSPQEFQGVLSFINEPVGELKQPKLHHFVRMSPILEWTNQTFNRQNFIFRVRQTKAFDVSNLANGFIRPFSGPNMWVTSVKDQPEDILLKWNETKEIREIRLTLNDDLNEDLINLHHHRTEFAVMPELIKDFEVDYYAHGKWRTLTSISDNRNRHIVLRLPEAIKTKQLRVHVMATNGSNQFSLIEVRAYACAQVLRKEVSDHEGK</sequence>
<dbReference type="Gene3D" id="3.50.50.60">
    <property type="entry name" value="FAD/NAD(P)-binding domain"/>
    <property type="match status" value="1"/>
</dbReference>
<dbReference type="PANTHER" id="PTHR43498:SF1">
    <property type="entry name" value="COB--COM HETERODISULFIDE REDUCTASE IRON-SULFUR SUBUNIT A"/>
    <property type="match status" value="1"/>
</dbReference>
<dbReference type="RefSeq" id="WP_168850214.1">
    <property type="nucleotide sequence ID" value="NZ_JAAVSD010000027.1"/>
</dbReference>
<keyword evidence="2" id="KW-0479">Metal-binding</keyword>
<keyword evidence="7" id="KW-1185">Reference proteome</keyword>
<dbReference type="Gene3D" id="2.60.120.260">
    <property type="entry name" value="Galactose-binding domain-like"/>
    <property type="match status" value="1"/>
</dbReference>
<evidence type="ECO:0000256" key="5">
    <source>
        <dbReference type="ARBA" id="ARBA00023014"/>
    </source>
</evidence>
<keyword evidence="1" id="KW-0004">4Fe-4S</keyword>
<dbReference type="Proteomes" id="UP000707477">
    <property type="component" value="Unassembled WGS sequence"/>
</dbReference>
<evidence type="ECO:0000256" key="2">
    <source>
        <dbReference type="ARBA" id="ARBA00022723"/>
    </source>
</evidence>